<evidence type="ECO:0000313" key="8">
    <source>
        <dbReference type="EMBL" id="SBW07281.1"/>
    </source>
</evidence>
<feature type="transmembrane region" description="Helical" evidence="6">
    <location>
        <begin position="176"/>
        <end position="194"/>
    </location>
</feature>
<feature type="transmembrane region" description="Helical" evidence="6">
    <location>
        <begin position="7"/>
        <end position="25"/>
    </location>
</feature>
<keyword evidence="3 6" id="KW-0812">Transmembrane</keyword>
<organism evidence="8">
    <name type="scientific">uncultured Dysgonomonas sp</name>
    <dbReference type="NCBI Taxonomy" id="206096"/>
    <lineage>
        <taxon>Bacteria</taxon>
        <taxon>Pseudomonadati</taxon>
        <taxon>Bacteroidota</taxon>
        <taxon>Bacteroidia</taxon>
        <taxon>Bacteroidales</taxon>
        <taxon>Dysgonomonadaceae</taxon>
        <taxon>Dysgonomonas</taxon>
        <taxon>environmental samples</taxon>
    </lineage>
</organism>
<evidence type="ECO:0000256" key="1">
    <source>
        <dbReference type="ARBA" id="ARBA00004651"/>
    </source>
</evidence>
<feature type="transmembrane region" description="Helical" evidence="6">
    <location>
        <begin position="245"/>
        <end position="264"/>
    </location>
</feature>
<name>A0A212K6E4_9BACT</name>
<feature type="transmembrane region" description="Helical" evidence="6">
    <location>
        <begin position="94"/>
        <end position="113"/>
    </location>
</feature>
<keyword evidence="5 6" id="KW-0472">Membrane</keyword>
<feature type="transmembrane region" description="Helical" evidence="6">
    <location>
        <begin position="120"/>
        <end position="138"/>
    </location>
</feature>
<dbReference type="RefSeq" id="WP_296951596.1">
    <property type="nucleotide sequence ID" value="NZ_LT599021.1"/>
</dbReference>
<feature type="transmembrane region" description="Helical" evidence="6">
    <location>
        <begin position="270"/>
        <end position="294"/>
    </location>
</feature>
<dbReference type="AlphaFoldDB" id="A0A212K6E4"/>
<protein>
    <recommendedName>
        <fullName evidence="7">EamA domain-containing protein</fullName>
    </recommendedName>
</protein>
<feature type="transmembrane region" description="Helical" evidence="6">
    <location>
        <begin position="214"/>
        <end position="233"/>
    </location>
</feature>
<evidence type="ECO:0000256" key="4">
    <source>
        <dbReference type="ARBA" id="ARBA00022989"/>
    </source>
</evidence>
<evidence type="ECO:0000259" key="7">
    <source>
        <dbReference type="Pfam" id="PF00892"/>
    </source>
</evidence>
<dbReference type="EMBL" id="FLUL01000001">
    <property type="protein sequence ID" value="SBW07281.1"/>
    <property type="molecule type" value="Genomic_DNA"/>
</dbReference>
<dbReference type="InterPro" id="IPR051258">
    <property type="entry name" value="Diverse_Substrate_Transporter"/>
</dbReference>
<dbReference type="GO" id="GO:0005886">
    <property type="term" value="C:plasma membrane"/>
    <property type="evidence" value="ECO:0007669"/>
    <property type="project" value="UniProtKB-SubCell"/>
</dbReference>
<feature type="transmembrane region" description="Helical" evidence="6">
    <location>
        <begin position="37"/>
        <end position="57"/>
    </location>
</feature>
<feature type="domain" description="EamA" evidence="7">
    <location>
        <begin position="9"/>
        <end position="136"/>
    </location>
</feature>
<evidence type="ECO:0000256" key="3">
    <source>
        <dbReference type="ARBA" id="ARBA00022692"/>
    </source>
</evidence>
<evidence type="ECO:0000256" key="6">
    <source>
        <dbReference type="SAM" id="Phobius"/>
    </source>
</evidence>
<dbReference type="PANTHER" id="PTHR42920">
    <property type="entry name" value="OS03G0707200 PROTEIN-RELATED"/>
    <property type="match status" value="1"/>
</dbReference>
<feature type="transmembrane region" description="Helical" evidence="6">
    <location>
        <begin position="144"/>
        <end position="164"/>
    </location>
</feature>
<dbReference type="PANTHER" id="PTHR42920:SF5">
    <property type="entry name" value="EAMA DOMAIN-CONTAINING PROTEIN"/>
    <property type="match status" value="1"/>
</dbReference>
<keyword evidence="2" id="KW-1003">Cell membrane</keyword>
<sequence>MSKSKIYLPLLVLGTAFWGISFPLSKDAFDSIHPYTFMFYRFLIATFILALIFYKQIPKINSETIRKGAIAGLFLFMGICWQTVGLKYTSSSNASFIAGVEVVLIPLFAFLFMKRSIQTRMWVACLLALAGLYIIAMASGFSDFRIGDLMVFVGSLFYSVYILYVGKISTDLRSEVTAIPFVIIQLSVCALLAGALTVSTQGVGAVSMSLPFDVWKALLFVAILSTAYMYCIQNAAQKYIEAEKIALTYLCEPIFATVFAYIILNEEITSRTVIGGTLILSAMLLAEVNVMAVYRRIRAFCTVN</sequence>
<feature type="transmembrane region" description="Helical" evidence="6">
    <location>
        <begin position="69"/>
        <end position="88"/>
    </location>
</feature>
<gene>
    <name evidence="8" type="ORF">KL86DYS2_13136</name>
</gene>
<dbReference type="InterPro" id="IPR000620">
    <property type="entry name" value="EamA_dom"/>
</dbReference>
<comment type="subcellular location">
    <subcellularLocation>
        <location evidence="1">Cell membrane</location>
        <topology evidence="1">Multi-pass membrane protein</topology>
    </subcellularLocation>
</comment>
<keyword evidence="4 6" id="KW-1133">Transmembrane helix</keyword>
<dbReference type="SUPFAM" id="SSF103481">
    <property type="entry name" value="Multidrug resistance efflux transporter EmrE"/>
    <property type="match status" value="2"/>
</dbReference>
<feature type="domain" description="EamA" evidence="7">
    <location>
        <begin position="146"/>
        <end position="285"/>
    </location>
</feature>
<dbReference type="InterPro" id="IPR037185">
    <property type="entry name" value="EmrE-like"/>
</dbReference>
<proteinExistence type="predicted"/>
<reference evidence="8" key="1">
    <citation type="submission" date="2016-04" db="EMBL/GenBank/DDBJ databases">
        <authorList>
            <person name="Evans L.H."/>
            <person name="Alamgir A."/>
            <person name="Owens N."/>
            <person name="Weber N.D."/>
            <person name="Virtaneva K."/>
            <person name="Barbian K."/>
            <person name="Babar A."/>
            <person name="Rosenke K."/>
        </authorList>
    </citation>
    <scope>NUCLEOTIDE SEQUENCE</scope>
    <source>
        <strain evidence="8">86-2</strain>
    </source>
</reference>
<evidence type="ECO:0000256" key="5">
    <source>
        <dbReference type="ARBA" id="ARBA00023136"/>
    </source>
</evidence>
<evidence type="ECO:0000256" key="2">
    <source>
        <dbReference type="ARBA" id="ARBA00022475"/>
    </source>
</evidence>
<dbReference type="Pfam" id="PF00892">
    <property type="entry name" value="EamA"/>
    <property type="match status" value="2"/>
</dbReference>
<accession>A0A212K6E4</accession>